<sequence length="68" mass="7755">MLSVATEIVPEISMMSANINIMPDLAQQFQIESVPCLLIKSKDGTSSKQYRFPSVTELVERLRIERDR</sequence>
<organism evidence="1 2">
    <name type="scientific">Cohnella abietis</name>
    <dbReference type="NCBI Taxonomy" id="2507935"/>
    <lineage>
        <taxon>Bacteria</taxon>
        <taxon>Bacillati</taxon>
        <taxon>Bacillota</taxon>
        <taxon>Bacilli</taxon>
        <taxon>Bacillales</taxon>
        <taxon>Paenibacillaceae</taxon>
        <taxon>Cohnella</taxon>
    </lineage>
</organism>
<dbReference type="InterPro" id="IPR036249">
    <property type="entry name" value="Thioredoxin-like_sf"/>
</dbReference>
<gene>
    <name evidence="1" type="ORF">KCTCHS21_30670</name>
</gene>
<dbReference type="EMBL" id="AP019400">
    <property type="protein sequence ID" value="BBI33668.1"/>
    <property type="molecule type" value="Genomic_DNA"/>
</dbReference>
<dbReference type="Proteomes" id="UP000289856">
    <property type="component" value="Chromosome"/>
</dbReference>
<evidence type="ECO:0000313" key="2">
    <source>
        <dbReference type="Proteomes" id="UP000289856"/>
    </source>
</evidence>
<keyword evidence="2" id="KW-1185">Reference proteome</keyword>
<dbReference type="AlphaFoldDB" id="A0A3T1D6F7"/>
<dbReference type="SUPFAM" id="SSF52833">
    <property type="entry name" value="Thioredoxin-like"/>
    <property type="match status" value="1"/>
</dbReference>
<evidence type="ECO:0008006" key="3">
    <source>
        <dbReference type="Google" id="ProtNLM"/>
    </source>
</evidence>
<dbReference type="KEGG" id="cohn:KCTCHS21_30670"/>
<protein>
    <recommendedName>
        <fullName evidence="3">Thioredoxin domain-containing protein</fullName>
    </recommendedName>
</protein>
<accession>A0A3T1D6F7</accession>
<name>A0A3T1D6F7_9BACL</name>
<evidence type="ECO:0000313" key="1">
    <source>
        <dbReference type="EMBL" id="BBI33668.1"/>
    </source>
</evidence>
<proteinExistence type="predicted"/>
<reference evidence="1 2" key="1">
    <citation type="submission" date="2019-01" db="EMBL/GenBank/DDBJ databases">
        <title>Complete genome sequence of Cohnella hallensis HS21 isolated from Korean fir (Abies koreana) rhizospheric soil.</title>
        <authorList>
            <person name="Jiang L."/>
            <person name="Kang S.W."/>
            <person name="Kim S."/>
            <person name="Jung J."/>
            <person name="Kim C.Y."/>
            <person name="Kim D.H."/>
            <person name="Kim S.W."/>
            <person name="Lee J."/>
        </authorList>
    </citation>
    <scope>NUCLEOTIDE SEQUENCE [LARGE SCALE GENOMIC DNA]</scope>
    <source>
        <strain evidence="1 2">HS21</strain>
    </source>
</reference>